<gene>
    <name evidence="1" type="ORF">BJ138DRAFT_1131285</name>
</gene>
<keyword evidence="2" id="KW-1185">Reference proteome</keyword>
<protein>
    <submittedName>
        <fullName evidence="1">Uncharacterized protein</fullName>
    </submittedName>
</protein>
<reference evidence="1" key="1">
    <citation type="journal article" date="2021" name="New Phytol.">
        <title>Evolutionary innovations through gain and loss of genes in the ectomycorrhizal Boletales.</title>
        <authorList>
            <person name="Wu G."/>
            <person name="Miyauchi S."/>
            <person name="Morin E."/>
            <person name="Kuo A."/>
            <person name="Drula E."/>
            <person name="Varga T."/>
            <person name="Kohler A."/>
            <person name="Feng B."/>
            <person name="Cao Y."/>
            <person name="Lipzen A."/>
            <person name="Daum C."/>
            <person name="Hundley H."/>
            <person name="Pangilinan J."/>
            <person name="Johnson J."/>
            <person name="Barry K."/>
            <person name="LaButti K."/>
            <person name="Ng V."/>
            <person name="Ahrendt S."/>
            <person name="Min B."/>
            <person name="Choi I.G."/>
            <person name="Park H."/>
            <person name="Plett J.M."/>
            <person name="Magnuson J."/>
            <person name="Spatafora J.W."/>
            <person name="Nagy L.G."/>
            <person name="Henrissat B."/>
            <person name="Grigoriev I.V."/>
            <person name="Yang Z.L."/>
            <person name="Xu J."/>
            <person name="Martin F.M."/>
        </authorList>
    </citation>
    <scope>NUCLEOTIDE SEQUENCE</scope>
    <source>
        <strain evidence="1">ATCC 28755</strain>
    </source>
</reference>
<evidence type="ECO:0000313" key="2">
    <source>
        <dbReference type="Proteomes" id="UP000790377"/>
    </source>
</evidence>
<dbReference type="Proteomes" id="UP000790377">
    <property type="component" value="Unassembled WGS sequence"/>
</dbReference>
<comment type="caution">
    <text evidence="1">The sequence shown here is derived from an EMBL/GenBank/DDBJ whole genome shotgun (WGS) entry which is preliminary data.</text>
</comment>
<dbReference type="EMBL" id="MU268840">
    <property type="protein sequence ID" value="KAH7903644.1"/>
    <property type="molecule type" value="Genomic_DNA"/>
</dbReference>
<name>A0ACB7ZS25_9AGAM</name>
<proteinExistence type="predicted"/>
<accession>A0ACB7ZS25</accession>
<organism evidence="1 2">
    <name type="scientific">Hygrophoropsis aurantiaca</name>
    <dbReference type="NCBI Taxonomy" id="72124"/>
    <lineage>
        <taxon>Eukaryota</taxon>
        <taxon>Fungi</taxon>
        <taxon>Dikarya</taxon>
        <taxon>Basidiomycota</taxon>
        <taxon>Agaricomycotina</taxon>
        <taxon>Agaricomycetes</taxon>
        <taxon>Agaricomycetidae</taxon>
        <taxon>Boletales</taxon>
        <taxon>Coniophorineae</taxon>
        <taxon>Hygrophoropsidaceae</taxon>
        <taxon>Hygrophoropsis</taxon>
    </lineage>
</organism>
<evidence type="ECO:0000313" key="1">
    <source>
        <dbReference type="EMBL" id="KAH7903644.1"/>
    </source>
</evidence>
<sequence length="140" mass="16428">MPDFYYGYLIPRSLFFKVGTEYYTPPYTEELYSVYTEAASQVDSASRAIVNHHLNRQAPICVTIISHSRLSQIAKPFRVMVNDDPDDDWWMIAVAHDLDERVANLKKYPDLPTDEELQRLKVLLDLPMDKKPERYEKRDS</sequence>